<dbReference type="GO" id="GO:0005886">
    <property type="term" value="C:plasma membrane"/>
    <property type="evidence" value="ECO:0007669"/>
    <property type="project" value="TreeGrafter"/>
</dbReference>
<dbReference type="PANTHER" id="PTHR30336:SF4">
    <property type="entry name" value="ENVELOPE BIOGENESIS FACTOR ELYC"/>
    <property type="match status" value="1"/>
</dbReference>
<feature type="domain" description="DUF218" evidence="2">
    <location>
        <begin position="69"/>
        <end position="232"/>
    </location>
</feature>
<evidence type="ECO:0000313" key="3">
    <source>
        <dbReference type="EMBL" id="MQR01214.1"/>
    </source>
</evidence>
<feature type="transmembrane region" description="Helical" evidence="1">
    <location>
        <begin position="27"/>
        <end position="44"/>
    </location>
</feature>
<sequence>MTFFILFVCLVIATALRYFQWRRLSLMLYAATFFLFIAIAYGVVPNMLLTRLQAPYALETPPGWGQKNAIILLGGGSAKIPDTSADRLEVEILAYGRVARAAQLYSACKKNGAQCSVVVSGGDPQHHGASEASIYGKYLQLLGVEKSDLLLEEKSLNTWQNAQFTAALLKPRHMDTILLVTSAMHMNRSLAYFSHAGVHALPVRADYVAAKRFWFPSYNLLMTDLALHEYVGGAQYYVYNLLGWNAAAAKQD</sequence>
<dbReference type="PANTHER" id="PTHR30336">
    <property type="entry name" value="INNER MEMBRANE PROTEIN, PROBABLE PERMEASE"/>
    <property type="match status" value="1"/>
</dbReference>
<dbReference type="InterPro" id="IPR051599">
    <property type="entry name" value="Cell_Envelope_Assoc"/>
</dbReference>
<keyword evidence="1" id="KW-0812">Transmembrane</keyword>
<evidence type="ECO:0000256" key="1">
    <source>
        <dbReference type="SAM" id="Phobius"/>
    </source>
</evidence>
<dbReference type="InterPro" id="IPR014729">
    <property type="entry name" value="Rossmann-like_a/b/a_fold"/>
</dbReference>
<dbReference type="AlphaFoldDB" id="A0A843YU37"/>
<name>A0A843YU37_9BURK</name>
<keyword evidence="1" id="KW-1133">Transmembrane helix</keyword>
<proteinExistence type="predicted"/>
<organism evidence="3 4">
    <name type="scientific">Glaciimonas soli</name>
    <dbReference type="NCBI Taxonomy" id="2590999"/>
    <lineage>
        <taxon>Bacteria</taxon>
        <taxon>Pseudomonadati</taxon>
        <taxon>Pseudomonadota</taxon>
        <taxon>Betaproteobacteria</taxon>
        <taxon>Burkholderiales</taxon>
        <taxon>Oxalobacteraceae</taxon>
        <taxon>Glaciimonas</taxon>
    </lineage>
</organism>
<evidence type="ECO:0000313" key="4">
    <source>
        <dbReference type="Proteomes" id="UP000451565"/>
    </source>
</evidence>
<evidence type="ECO:0000259" key="2">
    <source>
        <dbReference type="Pfam" id="PF02698"/>
    </source>
</evidence>
<dbReference type="Gene3D" id="3.40.50.620">
    <property type="entry name" value="HUPs"/>
    <property type="match status" value="1"/>
</dbReference>
<dbReference type="EMBL" id="WINI01000005">
    <property type="protein sequence ID" value="MQR01214.1"/>
    <property type="molecule type" value="Genomic_DNA"/>
</dbReference>
<dbReference type="CDD" id="cd06259">
    <property type="entry name" value="YdcF-like"/>
    <property type="match status" value="1"/>
</dbReference>
<dbReference type="OrthoDB" id="9809813at2"/>
<dbReference type="GO" id="GO:0000270">
    <property type="term" value="P:peptidoglycan metabolic process"/>
    <property type="evidence" value="ECO:0007669"/>
    <property type="project" value="TreeGrafter"/>
</dbReference>
<gene>
    <name evidence="3" type="ORF">GEV47_11050</name>
</gene>
<dbReference type="InterPro" id="IPR003848">
    <property type="entry name" value="DUF218"/>
</dbReference>
<keyword evidence="1" id="KW-0472">Membrane</keyword>
<dbReference type="Pfam" id="PF02698">
    <property type="entry name" value="DUF218"/>
    <property type="match status" value="1"/>
</dbReference>
<protein>
    <submittedName>
        <fullName evidence="3">YdcF family protein</fullName>
    </submittedName>
</protein>
<keyword evidence="4" id="KW-1185">Reference proteome</keyword>
<reference evidence="3 4" key="1">
    <citation type="submission" date="2019-10" db="EMBL/GenBank/DDBJ databases">
        <title>Glaciimonas soli sp. nov., a psychrophilic bacterium isolated from the forest soil of a high elevation mountain in Taiwan.</title>
        <authorList>
            <person name="Wang L.-T."/>
            <person name="Shieh W.Y."/>
        </authorList>
    </citation>
    <scope>NUCLEOTIDE SEQUENCE [LARGE SCALE GENOMIC DNA]</scope>
    <source>
        <strain evidence="3 4">GS1</strain>
    </source>
</reference>
<comment type="caution">
    <text evidence="3">The sequence shown here is derived from an EMBL/GenBank/DDBJ whole genome shotgun (WGS) entry which is preliminary data.</text>
</comment>
<dbReference type="Proteomes" id="UP000451565">
    <property type="component" value="Unassembled WGS sequence"/>
</dbReference>
<accession>A0A843YU37</accession>
<dbReference type="GO" id="GO:0043164">
    <property type="term" value="P:Gram-negative-bacterium-type cell wall biogenesis"/>
    <property type="evidence" value="ECO:0007669"/>
    <property type="project" value="TreeGrafter"/>
</dbReference>